<dbReference type="PROSITE" id="PS51004">
    <property type="entry name" value="SEMA"/>
    <property type="match status" value="1"/>
</dbReference>
<dbReference type="Bgee" id="FBgn0264273">
    <property type="expression patterns" value="Expressed in columnar neuron T1 (Drosophila) in insect head and 151 other cell types or tissues"/>
</dbReference>
<reference evidence="14" key="1">
    <citation type="submission" date="2005-03" db="EMBL/GenBank/DDBJ databases">
        <authorList>
            <person name="Stapleton M."/>
            <person name="Carlson J."/>
            <person name="Chavez C."/>
            <person name="Frise E."/>
            <person name="George R."/>
            <person name="Pacleb J."/>
            <person name="Park S."/>
            <person name="Wan K."/>
            <person name="Yu C."/>
            <person name="Rubin G.M."/>
            <person name="Celniker S."/>
        </authorList>
    </citation>
    <scope>NUCLEOTIDE SEQUENCE</scope>
    <source>
        <strain evidence="14">Berkeley</strain>
    </source>
</reference>
<evidence type="ECO:0000256" key="6">
    <source>
        <dbReference type="ARBA" id="ARBA00022782"/>
    </source>
</evidence>
<dbReference type="FunFam" id="2.130.10.10:FF:000369">
    <property type="entry name" value="semaphorin-2A isoform X1"/>
    <property type="match status" value="1"/>
</dbReference>
<dbReference type="EMBL" id="BT021325">
    <property type="protein sequence ID" value="AAX33473.1"/>
    <property type="molecule type" value="mRNA"/>
</dbReference>
<evidence type="ECO:0000256" key="7">
    <source>
        <dbReference type="ARBA" id="ARBA00022902"/>
    </source>
</evidence>
<evidence type="ECO:0000256" key="11">
    <source>
        <dbReference type="ARBA" id="ARBA00074148"/>
    </source>
</evidence>
<keyword evidence="7" id="KW-0524">Neurogenesis</keyword>
<dbReference type="CDD" id="cd11238">
    <property type="entry name" value="Sema_2A"/>
    <property type="match status" value="1"/>
</dbReference>
<dbReference type="InterPro" id="IPR027231">
    <property type="entry name" value="Semaphorin"/>
</dbReference>
<sequence>MPLNAQLKIAQSVNKVTYAKVSDSNCCAKKQQKYSIADFSQAKRQAGSMCATGKGKHRLCSLSALLLVLVAQTVHVEYARADYENTWNLYYEPPCCTGSSAAHHLRHHKEHVQDFSCGPLHYKTFYMDERNNALYVGAMDRIFRLNLRNISQSICERDVLILEPTGSDILNCVSKGKREVECRNHIRVIQPMNFNGQKLYVCGTNAHNPKDYVINANLTHLPRSQYVPGIGLGIGKCPYDPADNSTAVYVENGNPFGLPALYAGTNAEFTKADSVIFRSDLYNLTNGRKEANFKRTVKYDSKLLDKPNFVGSFEIGEFVYFFFREHAVEYINCGKAVYSRVARVCKNDRGGKYMISQNWATYLKARMNCSISSEFPFYFNEIQSVYKMPTDDTKFYATFTTNTNGLIGSAVCSYDIRDINAAFDGKFKEQATSNSAWLPVLNSKVPEPRPGTCHNDTATLPDSVLNFIRKHPLMDKAVDHEFGNPVFFKRDVILTKLVVDKIRIDKLNQEFLVYFVATTSGHIYKIVQFMHYGQRHSNLVDIFEASPHSEPIREMTLSHKTGSLYVATDHQVKQIDIAMCARRYDSCFRCVSDPYCGWDKDVNACRPYQLGLLQDVANETSGICDTSVLRKKVTSSYGQTLHLSCFVKMPEVLRKKQTRWYHHSTEKGRYEVRYTPTKYIDTNEGGLVLLAVNEGDGGRYDSYLDGTLLCSYGVTVDAHRCSPPSQKQDYQKIYSHWCNEFEKYKSAMKQWQAKQEQCGLKDKTGPISSNGKHVNDVFSTMLWSDPEAQKSSKQTRKM</sequence>
<dbReference type="InterPro" id="IPR036352">
    <property type="entry name" value="Semap_dom_sf"/>
</dbReference>
<dbReference type="VEuPathDB" id="VectorBase:FBgn0264273"/>
<evidence type="ECO:0000256" key="12">
    <source>
        <dbReference type="PROSITE-ProRule" id="PRU00352"/>
    </source>
</evidence>
<keyword evidence="10" id="KW-0393">Immunoglobulin domain</keyword>
<organism evidence="14">
    <name type="scientific">Drosophila melanogaster</name>
    <name type="common">Fruit fly</name>
    <dbReference type="NCBI Taxonomy" id="7227"/>
    <lineage>
        <taxon>Eukaryota</taxon>
        <taxon>Metazoa</taxon>
        <taxon>Ecdysozoa</taxon>
        <taxon>Arthropoda</taxon>
        <taxon>Hexapoda</taxon>
        <taxon>Insecta</taxon>
        <taxon>Pterygota</taxon>
        <taxon>Neoptera</taxon>
        <taxon>Endopterygota</taxon>
        <taxon>Diptera</taxon>
        <taxon>Brachycera</taxon>
        <taxon>Muscomorpha</taxon>
        <taxon>Ephydroidea</taxon>
        <taxon>Drosophilidae</taxon>
        <taxon>Drosophila</taxon>
        <taxon>Sophophora</taxon>
    </lineage>
</organism>
<evidence type="ECO:0000256" key="9">
    <source>
        <dbReference type="ARBA" id="ARBA00023180"/>
    </source>
</evidence>
<evidence type="ECO:0000259" key="13">
    <source>
        <dbReference type="PROSITE" id="PS51004"/>
    </source>
</evidence>
<dbReference type="Gene3D" id="2.130.10.10">
    <property type="entry name" value="YVTN repeat-like/Quinoprotein amine dehydrogenase"/>
    <property type="match status" value="1"/>
</dbReference>
<comment type="subcellular location">
    <subcellularLocation>
        <location evidence="1">Secreted</location>
    </subcellularLocation>
</comment>
<evidence type="ECO:0000256" key="2">
    <source>
        <dbReference type="ARBA" id="ARBA00009492"/>
    </source>
</evidence>
<dbReference type="PANTHER" id="PTHR11036:SF90">
    <property type="entry name" value="SEMAPHORIN 2B, ISOFORM D-RELATED"/>
    <property type="match status" value="1"/>
</dbReference>
<protein>
    <recommendedName>
        <fullName evidence="11">Semaphorin-2A</fullName>
    </recommendedName>
</protein>
<keyword evidence="4" id="KW-0964">Secreted</keyword>
<dbReference type="GO" id="GO:0030215">
    <property type="term" value="F:semaphorin receptor binding"/>
    <property type="evidence" value="ECO:0007669"/>
    <property type="project" value="InterPro"/>
</dbReference>
<dbReference type="InterPro" id="IPR015943">
    <property type="entry name" value="WD40/YVTN_repeat-like_dom_sf"/>
</dbReference>
<dbReference type="HOGENOM" id="CLU_009051_10_0_1"/>
<dbReference type="Pfam" id="PF01403">
    <property type="entry name" value="Sema"/>
    <property type="match status" value="1"/>
</dbReference>
<evidence type="ECO:0000256" key="8">
    <source>
        <dbReference type="ARBA" id="ARBA00023157"/>
    </source>
</evidence>
<keyword evidence="5" id="KW-0732">Signal</keyword>
<evidence type="ECO:0000256" key="10">
    <source>
        <dbReference type="ARBA" id="ARBA00023319"/>
    </source>
</evidence>
<evidence type="ECO:0000256" key="5">
    <source>
        <dbReference type="ARBA" id="ARBA00022729"/>
    </source>
</evidence>
<dbReference type="GO" id="GO:0007399">
    <property type="term" value="P:nervous system development"/>
    <property type="evidence" value="ECO:0007669"/>
    <property type="project" value="UniProtKB-KW"/>
</dbReference>
<proteinExistence type="evidence at transcript level"/>
<evidence type="ECO:0000256" key="3">
    <source>
        <dbReference type="ARBA" id="ARBA00022473"/>
    </source>
</evidence>
<comment type="caution">
    <text evidence="12">Lacks conserved residue(s) required for the propagation of feature annotation.</text>
</comment>
<keyword evidence="8" id="KW-1015">Disulfide bond</keyword>
<dbReference type="GO" id="GO:0030154">
    <property type="term" value="P:cell differentiation"/>
    <property type="evidence" value="ECO:0007669"/>
    <property type="project" value="UniProtKB-KW"/>
</dbReference>
<dbReference type="SMART" id="SM00630">
    <property type="entry name" value="Sema"/>
    <property type="match status" value="1"/>
</dbReference>
<feature type="domain" description="Sema" evidence="13">
    <location>
        <begin position="97"/>
        <end position="577"/>
    </location>
</feature>
<dbReference type="SUPFAM" id="SSF101912">
    <property type="entry name" value="Sema domain"/>
    <property type="match status" value="1"/>
</dbReference>
<evidence type="ECO:0000313" key="14">
    <source>
        <dbReference type="EMBL" id="AAX33473.1"/>
    </source>
</evidence>
<dbReference type="GO" id="GO:0005576">
    <property type="term" value="C:extracellular region"/>
    <property type="evidence" value="ECO:0007669"/>
    <property type="project" value="UniProtKB-SubCell"/>
</dbReference>
<dbReference type="ExpressionAtlas" id="Q5BI99">
    <property type="expression patterns" value="baseline and differential"/>
</dbReference>
<dbReference type="OrthoDB" id="9988752at2759"/>
<comment type="similarity">
    <text evidence="2">Belongs to the semaphorin family.</text>
</comment>
<dbReference type="Gene3D" id="3.30.1680.10">
    <property type="entry name" value="ligand-binding face of the semaphorins, domain 2"/>
    <property type="match status" value="1"/>
</dbReference>
<keyword evidence="3" id="KW-0217">Developmental protein</keyword>
<keyword evidence="6" id="KW-0221">Differentiation</keyword>
<dbReference type="InterPro" id="IPR001627">
    <property type="entry name" value="Semap_dom"/>
</dbReference>
<evidence type="ECO:0000256" key="4">
    <source>
        <dbReference type="ARBA" id="ARBA00022525"/>
    </source>
</evidence>
<dbReference type="PANTHER" id="PTHR11036">
    <property type="entry name" value="SEMAPHORIN"/>
    <property type="match status" value="1"/>
</dbReference>
<name>Q5BI99_DROME</name>
<keyword evidence="9" id="KW-0325">Glycoprotein</keyword>
<dbReference type="AlphaFoldDB" id="Q5BI99"/>
<accession>Q5BI99</accession>
<evidence type="ECO:0000256" key="1">
    <source>
        <dbReference type="ARBA" id="ARBA00004613"/>
    </source>
</evidence>